<dbReference type="Pfam" id="PF02687">
    <property type="entry name" value="FtsX"/>
    <property type="match status" value="2"/>
</dbReference>
<evidence type="ECO:0000256" key="4">
    <source>
        <dbReference type="ARBA" id="ARBA00022989"/>
    </source>
</evidence>
<comment type="subcellular location">
    <subcellularLocation>
        <location evidence="1">Cell membrane</location>
        <topology evidence="1">Multi-pass membrane protein</topology>
    </subcellularLocation>
</comment>
<name>A0ABS3R8P2_9ACTN</name>
<accession>A0ABS3R8P2</accession>
<evidence type="ECO:0000256" key="5">
    <source>
        <dbReference type="ARBA" id="ARBA00023136"/>
    </source>
</evidence>
<feature type="transmembrane region" description="Helical" evidence="7">
    <location>
        <begin position="300"/>
        <end position="322"/>
    </location>
</feature>
<reference evidence="9 10" key="1">
    <citation type="submission" date="2021-03" db="EMBL/GenBank/DDBJ databases">
        <authorList>
            <person name="Kanchanasin P."/>
            <person name="Saeng-In P."/>
            <person name="Phongsopitanun W."/>
            <person name="Yuki M."/>
            <person name="Kudo T."/>
            <person name="Ohkuma M."/>
            <person name="Tanasupawat S."/>
        </authorList>
    </citation>
    <scope>NUCLEOTIDE SEQUENCE [LARGE SCALE GENOMIC DNA]</scope>
    <source>
        <strain evidence="9 10">L46</strain>
    </source>
</reference>
<feature type="transmembrane region" description="Helical" evidence="7">
    <location>
        <begin position="776"/>
        <end position="798"/>
    </location>
</feature>
<evidence type="ECO:0000256" key="6">
    <source>
        <dbReference type="ARBA" id="ARBA00038076"/>
    </source>
</evidence>
<protein>
    <submittedName>
        <fullName evidence="9">ABC transporter permease</fullName>
    </submittedName>
</protein>
<dbReference type="EMBL" id="JAGEOK010000026">
    <property type="protein sequence ID" value="MBO2442573.1"/>
    <property type="molecule type" value="Genomic_DNA"/>
</dbReference>
<feature type="transmembrane region" description="Helical" evidence="7">
    <location>
        <begin position="413"/>
        <end position="436"/>
    </location>
</feature>
<evidence type="ECO:0000256" key="1">
    <source>
        <dbReference type="ARBA" id="ARBA00004651"/>
    </source>
</evidence>
<sequence length="813" mass="81871">MRRLEGKGAFAGVFAALLFAAVLVGACGVLLESALRAHAPVDRYAAADAVVTGPQNVTQRMKRVGDDPETQSRPLAERARVPVAAAGALRSVPGVRAVVADVSFPVLTSTGRAVTGHGWESAALRPFKLSEGRAPQGPDEVVLSRSAGVRAGSTVRLQAGGAPRAYRVTGLVSSGPAAAFFTTATAAALNGHPGQADALAVLTRGKPDAGELRKAAPGLTVATGAARGDAEDRAVAAARPDIVEIAGSFGGVAVMTALVVVGGLIVLSVRERGREFALLRAVGATPWQVRGRLVRETARAAVPAGLIGGVLSLGAGAAMHAAMVREGVLPDGFGLSLTPLPALAALAVTVLAATASALLASLRVSRIRPVQALGESAAEPPRLPRWRVVTGIVLLVAGANALGVAAVTTGPTASASLGGLVMALVVSVALLGPLLARAGERVLGRAAAALSPVAGRLARHAASAAALRAGSIMTPVTLAVAFAGVQLFAQSTIAHATTAQFAAGNRADQVIVASGPGLPQSAAEAARRVPGVTAATPVKRTTVVMAVKELGEKNLRSLTAQGVGADAAATMDPKVASGRLGALRGNAVALSRDVAAGLHVGSTAPLWLGDGTRIDARVVAVYERGLGFGDVLLPYDLVAAHSSTSLDDHVLVRGHADLRSVTAAYLGAQAVGRDAFGARLSDETRLQGFINYVVVGAIAGFIVIGLVTTLALATGARRREFALLRLVGATRRQVLRMLRLEALIVLGTGAAAGSLIVAVVVPAFATAVTGLPLPAVSPVTCAAILATVAGSGAAAVLLPARAMLRRRTSPRIH</sequence>
<keyword evidence="4 7" id="KW-1133">Transmembrane helix</keyword>
<feature type="transmembrane region" description="Helical" evidence="7">
    <location>
        <begin position="465"/>
        <end position="489"/>
    </location>
</feature>
<gene>
    <name evidence="9" type="ORF">J4557_34100</name>
</gene>
<keyword evidence="5 7" id="KW-0472">Membrane</keyword>
<feature type="transmembrane region" description="Helical" evidence="7">
    <location>
        <begin position="740"/>
        <end position="764"/>
    </location>
</feature>
<feature type="transmembrane region" description="Helical" evidence="7">
    <location>
        <begin position="249"/>
        <end position="269"/>
    </location>
</feature>
<evidence type="ECO:0000256" key="3">
    <source>
        <dbReference type="ARBA" id="ARBA00022692"/>
    </source>
</evidence>
<dbReference type="Proteomes" id="UP000666915">
    <property type="component" value="Unassembled WGS sequence"/>
</dbReference>
<evidence type="ECO:0000259" key="8">
    <source>
        <dbReference type="Pfam" id="PF02687"/>
    </source>
</evidence>
<evidence type="ECO:0000256" key="2">
    <source>
        <dbReference type="ARBA" id="ARBA00022475"/>
    </source>
</evidence>
<dbReference type="PANTHER" id="PTHR30572">
    <property type="entry name" value="MEMBRANE COMPONENT OF TRANSPORTER-RELATED"/>
    <property type="match status" value="1"/>
</dbReference>
<dbReference type="InterPro" id="IPR003838">
    <property type="entry name" value="ABC3_permease_C"/>
</dbReference>
<dbReference type="PANTHER" id="PTHR30572:SF4">
    <property type="entry name" value="ABC TRANSPORTER PERMEASE YTRF"/>
    <property type="match status" value="1"/>
</dbReference>
<comment type="caution">
    <text evidence="9">The sequence shown here is derived from an EMBL/GenBank/DDBJ whole genome shotgun (WGS) entry which is preliminary data.</text>
</comment>
<feature type="transmembrane region" description="Helical" evidence="7">
    <location>
        <begin position="689"/>
        <end position="713"/>
    </location>
</feature>
<organism evidence="9 10">
    <name type="scientific">Actinomadura nitritigenes</name>
    <dbReference type="NCBI Taxonomy" id="134602"/>
    <lineage>
        <taxon>Bacteria</taxon>
        <taxon>Bacillati</taxon>
        <taxon>Actinomycetota</taxon>
        <taxon>Actinomycetes</taxon>
        <taxon>Streptosporangiales</taxon>
        <taxon>Thermomonosporaceae</taxon>
        <taxon>Actinomadura</taxon>
    </lineage>
</organism>
<feature type="transmembrane region" description="Helical" evidence="7">
    <location>
        <begin position="386"/>
        <end position="407"/>
    </location>
</feature>
<evidence type="ECO:0000313" key="10">
    <source>
        <dbReference type="Proteomes" id="UP000666915"/>
    </source>
</evidence>
<feature type="domain" description="ABC3 transporter permease C-terminal" evidence="8">
    <location>
        <begin position="248"/>
        <end position="368"/>
    </location>
</feature>
<dbReference type="InterPro" id="IPR050250">
    <property type="entry name" value="Macrolide_Exporter_MacB"/>
</dbReference>
<dbReference type="PROSITE" id="PS51257">
    <property type="entry name" value="PROKAR_LIPOPROTEIN"/>
    <property type="match status" value="1"/>
</dbReference>
<evidence type="ECO:0000256" key="7">
    <source>
        <dbReference type="SAM" id="Phobius"/>
    </source>
</evidence>
<dbReference type="RefSeq" id="WP_208270889.1">
    <property type="nucleotide sequence ID" value="NZ_BAAAGM010000056.1"/>
</dbReference>
<proteinExistence type="inferred from homology"/>
<keyword evidence="10" id="KW-1185">Reference proteome</keyword>
<keyword evidence="3 7" id="KW-0812">Transmembrane</keyword>
<comment type="similarity">
    <text evidence="6">Belongs to the ABC-4 integral membrane protein family.</text>
</comment>
<keyword evidence="2" id="KW-1003">Cell membrane</keyword>
<feature type="transmembrane region" description="Helical" evidence="7">
    <location>
        <begin position="342"/>
        <end position="365"/>
    </location>
</feature>
<feature type="domain" description="ABC3 transporter permease C-terminal" evidence="8">
    <location>
        <begin position="693"/>
        <end position="805"/>
    </location>
</feature>
<evidence type="ECO:0000313" key="9">
    <source>
        <dbReference type="EMBL" id="MBO2442573.1"/>
    </source>
</evidence>